<dbReference type="AlphaFoldDB" id="Q6ILJ8"/>
<accession>Q6ILJ8</accession>
<gene>
    <name evidence="1" type="ORF">HDC09245</name>
</gene>
<reference evidence="1" key="1">
    <citation type="journal article" date="2003" name="Genome Biol.">
        <title>An integrated gene annotation and transcriptional profiling approach towards the full gene content of the Drosophila genome.</title>
        <authorList>
            <person name="Hild M."/>
            <person name="Beckmann B."/>
            <person name="Haas S.A."/>
            <person name="Koch B."/>
            <person name="Solovyev V."/>
            <person name="Busold C."/>
            <person name="Fellenberg K."/>
            <person name="Boutros M."/>
            <person name="Vingron M."/>
            <person name="Sauer F."/>
            <person name="Hoheisel J.D."/>
            <person name="Paro R."/>
        </authorList>
    </citation>
    <scope>NUCLEOTIDE SEQUENCE</scope>
</reference>
<dbReference type="EMBL" id="BK002018">
    <property type="protein sequence ID" value="DAA02863.1"/>
    <property type="molecule type" value="Genomic_DNA"/>
</dbReference>
<proteinExistence type="predicted"/>
<organism evidence="1">
    <name type="scientific">Drosophila melanogaster</name>
    <name type="common">Fruit fly</name>
    <dbReference type="NCBI Taxonomy" id="7227"/>
    <lineage>
        <taxon>Eukaryota</taxon>
        <taxon>Metazoa</taxon>
        <taxon>Ecdysozoa</taxon>
        <taxon>Arthropoda</taxon>
        <taxon>Hexapoda</taxon>
        <taxon>Insecta</taxon>
        <taxon>Pterygota</taxon>
        <taxon>Neoptera</taxon>
        <taxon>Endopterygota</taxon>
        <taxon>Diptera</taxon>
        <taxon>Brachycera</taxon>
        <taxon>Muscomorpha</taxon>
        <taxon>Ephydroidea</taxon>
        <taxon>Drosophilidae</taxon>
        <taxon>Drosophila</taxon>
        <taxon>Sophophora</taxon>
    </lineage>
</organism>
<evidence type="ECO:0000313" key="1">
    <source>
        <dbReference type="EMBL" id="DAA02863.1"/>
    </source>
</evidence>
<sequence length="94" mass="10687">MTKAGFYILRLFRLFPESGQQLAPCILSPNADNLQTSQLPGHLEFEDLLATSSHNNNHGMRLQQQLRHLQPFYLPVLSGKRLSAFGTLKKKCTY</sequence>
<protein>
    <submittedName>
        <fullName evidence="1">HDC09245</fullName>
    </submittedName>
</protein>
<name>Q6ILJ8_DROME</name>